<sequence length="142" mass="15831">MHTPRNDTLRQMYLSGGGINHPMGLGQALTGRNSPSKGPAFDRTCRAVLLERWLLFQTLVWWQDLNRHSHHVPTITAPVSSKESFPLHPWLSALVRPKWSVGIGSHFIHASKPALGALSGVMMASFLASKPPRCQRYRGREA</sequence>
<evidence type="ECO:0000313" key="2">
    <source>
        <dbReference type="Proteomes" id="UP000001631"/>
    </source>
</evidence>
<name>C0P186_AJECG</name>
<keyword evidence="2" id="KW-1185">Reference proteome</keyword>
<protein>
    <submittedName>
        <fullName evidence="1">Uncharacterized protein</fullName>
    </submittedName>
</protein>
<evidence type="ECO:0000313" key="1">
    <source>
        <dbReference type="EMBL" id="EEH02601.1"/>
    </source>
</evidence>
<dbReference type="EMBL" id="GG663384">
    <property type="protein sequence ID" value="EEH02601.1"/>
    <property type="molecule type" value="Genomic_DNA"/>
</dbReference>
<proteinExistence type="predicted"/>
<gene>
    <name evidence="1" type="ORF">HCBG_09166</name>
</gene>
<organism evidence="1 2">
    <name type="scientific">Ajellomyces capsulatus (strain G186AR / H82 / ATCC MYA-2454 / RMSCC 2432)</name>
    <name type="common">Darling's disease fungus</name>
    <name type="synonym">Histoplasma capsulatum</name>
    <dbReference type="NCBI Taxonomy" id="447093"/>
    <lineage>
        <taxon>Eukaryota</taxon>
        <taxon>Fungi</taxon>
        <taxon>Dikarya</taxon>
        <taxon>Ascomycota</taxon>
        <taxon>Pezizomycotina</taxon>
        <taxon>Eurotiomycetes</taxon>
        <taxon>Eurotiomycetidae</taxon>
        <taxon>Onygenales</taxon>
        <taxon>Ajellomycetaceae</taxon>
        <taxon>Histoplasma</taxon>
    </lineage>
</organism>
<dbReference type="Proteomes" id="UP000001631">
    <property type="component" value="Unassembled WGS sequence"/>
</dbReference>
<dbReference type="GeneID" id="69042182"/>
<dbReference type="RefSeq" id="XP_045283082.1">
    <property type="nucleotide sequence ID" value="XM_045436215.1"/>
</dbReference>
<accession>C0P186</accession>
<reference evidence="1" key="1">
    <citation type="submission" date="2009-02" db="EMBL/GenBank/DDBJ databases">
        <title>The Genome Sequence of Ajellomyces capsulatus strain G186AR.</title>
        <authorList>
            <consortium name="The Broad Institute Genome Sequencing Platform"/>
            <person name="Champion M."/>
            <person name="Cuomo C."/>
            <person name="Ma L.-J."/>
            <person name="Henn M.R."/>
            <person name="Sil A."/>
            <person name="Goldman B."/>
            <person name="Young S.K."/>
            <person name="Kodira C.D."/>
            <person name="Zeng Q."/>
            <person name="Koehrsen M."/>
            <person name="Alvarado L."/>
            <person name="Berlin A."/>
            <person name="Borenstein D."/>
            <person name="Chen Z."/>
            <person name="Engels R."/>
            <person name="Freedman E."/>
            <person name="Gellesch M."/>
            <person name="Goldberg J."/>
            <person name="Griggs A."/>
            <person name="Gujja S."/>
            <person name="Heiman D."/>
            <person name="Hepburn T."/>
            <person name="Howarth C."/>
            <person name="Jen D."/>
            <person name="Larson L."/>
            <person name="Lewis B."/>
            <person name="Mehta T."/>
            <person name="Park D."/>
            <person name="Pearson M."/>
            <person name="Roberts A."/>
            <person name="Saif S."/>
            <person name="Shea T."/>
            <person name="Shenoy N."/>
            <person name="Sisk P."/>
            <person name="Stolte C."/>
            <person name="Sykes S."/>
            <person name="Walk T."/>
            <person name="White J."/>
            <person name="Yandava C."/>
            <person name="Klein B."/>
            <person name="McEwen J.G."/>
            <person name="Puccia R."/>
            <person name="Goldman G.H."/>
            <person name="Felipe M.S."/>
            <person name="Nino-Vega G."/>
            <person name="San-Blas G."/>
            <person name="Taylor J."/>
            <person name="Mendoza L."/>
            <person name="Galagan J."/>
            <person name="Nusbaum C."/>
            <person name="Birren B."/>
        </authorList>
    </citation>
    <scope>NUCLEOTIDE SEQUENCE</scope>
    <source>
        <strain evidence="1">G186AR</strain>
    </source>
</reference>
<dbReference type="InParanoid" id="C0P186"/>
<dbReference type="AlphaFoldDB" id="C0P186"/>
<dbReference type="HOGENOM" id="CLU_1815249_0_0_1"/>